<dbReference type="GO" id="GO:0006633">
    <property type="term" value="P:fatty acid biosynthetic process"/>
    <property type="evidence" value="ECO:0007669"/>
    <property type="project" value="InterPro"/>
</dbReference>
<keyword evidence="4" id="KW-0963">Cytoplasm</keyword>
<dbReference type="PANTHER" id="PTHR43775:SF37">
    <property type="entry name" value="SI:DKEY-61P9.11"/>
    <property type="match status" value="1"/>
</dbReference>
<keyword evidence="3" id="KW-0596">Phosphopantetheine</keyword>
<feature type="compositionally biased region" description="Pro residues" evidence="9">
    <location>
        <begin position="590"/>
        <end position="606"/>
    </location>
</feature>
<feature type="domain" description="Carrier" evidence="10">
    <location>
        <begin position="1422"/>
        <end position="1498"/>
    </location>
</feature>
<organism evidence="12 13">
    <name type="scientific">Streptomyces buecherae</name>
    <dbReference type="NCBI Taxonomy" id="2763006"/>
    <lineage>
        <taxon>Bacteria</taxon>
        <taxon>Bacillati</taxon>
        <taxon>Actinomycetota</taxon>
        <taxon>Actinomycetes</taxon>
        <taxon>Kitasatosporales</taxon>
        <taxon>Streptomycetaceae</taxon>
        <taxon>Streptomyces</taxon>
    </lineage>
</organism>
<evidence type="ECO:0000256" key="8">
    <source>
        <dbReference type="ARBA" id="ARBA00023315"/>
    </source>
</evidence>
<dbReference type="Gene3D" id="3.40.50.720">
    <property type="entry name" value="NAD(P)-binding Rossmann-like Domain"/>
    <property type="match status" value="2"/>
</dbReference>
<dbReference type="PROSITE" id="PS00606">
    <property type="entry name" value="KS3_1"/>
    <property type="match status" value="1"/>
</dbReference>
<evidence type="ECO:0000256" key="3">
    <source>
        <dbReference type="ARBA" id="ARBA00022450"/>
    </source>
</evidence>
<dbReference type="SUPFAM" id="SSF51735">
    <property type="entry name" value="NAD(P)-binding Rossmann-fold domains"/>
    <property type="match status" value="4"/>
</dbReference>
<dbReference type="Gene3D" id="3.30.70.3290">
    <property type="match status" value="1"/>
</dbReference>
<protein>
    <submittedName>
        <fullName evidence="12">SDR family NAD(P)-dependent oxidoreductase</fullName>
    </submittedName>
</protein>
<dbReference type="Pfam" id="PF16197">
    <property type="entry name" value="KAsynt_C_assoc"/>
    <property type="match status" value="1"/>
</dbReference>
<dbReference type="InterPro" id="IPR036736">
    <property type="entry name" value="ACP-like_sf"/>
</dbReference>
<evidence type="ECO:0000256" key="7">
    <source>
        <dbReference type="ARBA" id="ARBA00022737"/>
    </source>
</evidence>
<accession>A0A7H8N2K6</accession>
<keyword evidence="13" id="KW-1185">Reference proteome</keyword>
<dbReference type="PROSITE" id="PS00012">
    <property type="entry name" value="PHOSPHOPANTETHEINE"/>
    <property type="match status" value="1"/>
</dbReference>
<keyword evidence="5" id="KW-0597">Phosphoprotein</keyword>
<evidence type="ECO:0000259" key="10">
    <source>
        <dbReference type="PROSITE" id="PS50075"/>
    </source>
</evidence>
<feature type="domain" description="Ketosynthase family 3 (KS3)" evidence="11">
    <location>
        <begin position="1534"/>
        <end position="1958"/>
    </location>
</feature>
<name>A0A7H8N2K6_9ACTN</name>
<dbReference type="InterPro" id="IPR006162">
    <property type="entry name" value="Ppantetheine_attach_site"/>
</dbReference>
<gene>
    <name evidence="12" type="ORF">HUT08_03385</name>
</gene>
<dbReference type="SUPFAM" id="SSF47336">
    <property type="entry name" value="ACP-like"/>
    <property type="match status" value="4"/>
</dbReference>
<evidence type="ECO:0000256" key="4">
    <source>
        <dbReference type="ARBA" id="ARBA00022490"/>
    </source>
</evidence>
<dbReference type="SMART" id="SM00825">
    <property type="entry name" value="PKS_KS"/>
    <property type="match status" value="2"/>
</dbReference>
<dbReference type="EMBL" id="CP054929">
    <property type="protein sequence ID" value="QKW48747.1"/>
    <property type="molecule type" value="Genomic_DNA"/>
</dbReference>
<feature type="region of interest" description="Disordered" evidence="9">
    <location>
        <begin position="623"/>
        <end position="659"/>
    </location>
</feature>
<feature type="region of interest" description="Disordered" evidence="9">
    <location>
        <begin position="2730"/>
        <end position="2775"/>
    </location>
</feature>
<keyword evidence="7" id="KW-0677">Repeat</keyword>
<dbReference type="InterPro" id="IPR049490">
    <property type="entry name" value="C883_1060-like_KR_N"/>
</dbReference>
<dbReference type="Gene3D" id="1.10.1240.100">
    <property type="match status" value="2"/>
</dbReference>
<reference evidence="12 13" key="1">
    <citation type="submission" date="2020-06" db="EMBL/GenBank/DDBJ databases">
        <title>Genome mining for natural products.</title>
        <authorList>
            <person name="Zhang B."/>
            <person name="Shi J."/>
            <person name="Ge H."/>
        </authorList>
    </citation>
    <scope>NUCLEOTIDE SEQUENCE [LARGE SCALE GENOMIC DNA]</scope>
    <source>
        <strain evidence="12 13">NA00687</strain>
    </source>
</reference>
<dbReference type="InterPro" id="IPR032821">
    <property type="entry name" value="PKS_assoc"/>
</dbReference>
<dbReference type="InterPro" id="IPR016039">
    <property type="entry name" value="Thiolase-like"/>
</dbReference>
<dbReference type="InterPro" id="IPR014030">
    <property type="entry name" value="Ketoacyl_synth_N"/>
</dbReference>
<dbReference type="SMART" id="SM00823">
    <property type="entry name" value="PKS_PP"/>
    <property type="match status" value="4"/>
</dbReference>
<dbReference type="InterPro" id="IPR020806">
    <property type="entry name" value="PKS_PP-bd"/>
</dbReference>
<dbReference type="GO" id="GO:0005886">
    <property type="term" value="C:plasma membrane"/>
    <property type="evidence" value="ECO:0007669"/>
    <property type="project" value="TreeGrafter"/>
</dbReference>
<keyword evidence="8" id="KW-0012">Acyltransferase</keyword>
<dbReference type="InterPro" id="IPR050091">
    <property type="entry name" value="PKS_NRPS_Biosynth_Enz"/>
</dbReference>
<dbReference type="Pfam" id="PF00109">
    <property type="entry name" value="ketoacyl-synt"/>
    <property type="match status" value="2"/>
</dbReference>
<dbReference type="PANTHER" id="PTHR43775">
    <property type="entry name" value="FATTY ACID SYNTHASE"/>
    <property type="match status" value="1"/>
</dbReference>
<dbReference type="Pfam" id="PF00550">
    <property type="entry name" value="PP-binding"/>
    <property type="match status" value="4"/>
</dbReference>
<dbReference type="RefSeq" id="WP_176160479.1">
    <property type="nucleotide sequence ID" value="NZ_CP054929.1"/>
</dbReference>
<keyword evidence="6" id="KW-0808">Transferase</keyword>
<dbReference type="FunFam" id="3.40.47.10:FF:000019">
    <property type="entry name" value="Polyketide synthase type I"/>
    <property type="match status" value="2"/>
</dbReference>
<feature type="region of interest" description="Disordered" evidence="9">
    <location>
        <begin position="587"/>
        <end position="608"/>
    </location>
</feature>
<feature type="region of interest" description="Disordered" evidence="9">
    <location>
        <begin position="467"/>
        <end position="499"/>
    </location>
</feature>
<dbReference type="Gene3D" id="3.40.47.10">
    <property type="match status" value="2"/>
</dbReference>
<feature type="domain" description="Carrier" evidence="10">
    <location>
        <begin position="2138"/>
        <end position="2216"/>
    </location>
</feature>
<dbReference type="InterPro" id="IPR020841">
    <property type="entry name" value="PKS_Beta-ketoAc_synthase_dom"/>
</dbReference>
<evidence type="ECO:0000313" key="13">
    <source>
        <dbReference type="Proteomes" id="UP000509303"/>
    </source>
</evidence>
<dbReference type="InterPro" id="IPR057326">
    <property type="entry name" value="KR_dom"/>
</dbReference>
<dbReference type="InterPro" id="IPR009081">
    <property type="entry name" value="PP-bd_ACP"/>
</dbReference>
<dbReference type="Pfam" id="PF21394">
    <property type="entry name" value="Beta-ketacyl_N"/>
    <property type="match status" value="2"/>
</dbReference>
<dbReference type="Pfam" id="PF02801">
    <property type="entry name" value="Ketoacyl-synt_C"/>
    <property type="match status" value="2"/>
</dbReference>
<dbReference type="InterPro" id="IPR036291">
    <property type="entry name" value="NAD(P)-bd_dom_sf"/>
</dbReference>
<dbReference type="SMART" id="SM01294">
    <property type="entry name" value="PKS_PP_betabranch"/>
    <property type="match status" value="1"/>
</dbReference>
<comment type="subcellular location">
    <subcellularLocation>
        <location evidence="1">Cytoplasm</location>
    </subcellularLocation>
</comment>
<evidence type="ECO:0000259" key="11">
    <source>
        <dbReference type="PROSITE" id="PS52004"/>
    </source>
</evidence>
<dbReference type="CDD" id="cd08953">
    <property type="entry name" value="KR_2_SDR_x"/>
    <property type="match status" value="2"/>
</dbReference>
<dbReference type="SMART" id="SM00822">
    <property type="entry name" value="PKS_KR"/>
    <property type="match status" value="2"/>
</dbReference>
<feature type="compositionally biased region" description="Basic and acidic residues" evidence="9">
    <location>
        <begin position="635"/>
        <end position="645"/>
    </location>
</feature>
<dbReference type="GO" id="GO:0004312">
    <property type="term" value="F:fatty acid synthase activity"/>
    <property type="evidence" value="ECO:0007669"/>
    <property type="project" value="TreeGrafter"/>
</dbReference>
<sequence>MTEHVRYWTPQWQPTHAAHPARVDAPRASGHGHILALTPWEDAEQALRRAVARHDAAATLHVVRAADQLVPALRTHSLPGRILIWHGPAPADDADDVEGAHAAEREYFLLHELTQALLRARPEHDVRLVHAFTEGTDGTEGASPRHAAVGAFARVVALEKPTFDYRSVALTPRSADAAAATLLAEFDRPSEAAQVRYDGEHRTVRGLAALPAPPPATAGPGPVRPGATYLITGGLGGLGLIFARELARRAPVRLVLSGRRPLDERGRAALAQLASGGTQAQYVQADVSSADGVATLVSQARSAFGPLAGVVHSAGVIQDSFLLRKTHEEAAAVLAAKVRGTALLDAALRDEPLDFFVLFSSLAGTLGNLGQADYGFANAYLDQYAHRREALRRRGLRSGRSLAIGWPLWQGVGAMHAADGAEERARDELGLRPLTAGEGVDAFFTALTSDAPQVVVVKGEPRTWEALERGPQAPQTSPRQAASAPPGATAEEEADPVLRGRTRDHLVRLVSRYTKLPTSEIRPDTSFGRYGVESILIIGMTQELEEDLGPLAKTLFFEYDSVNDLTDHLVRTRAPQLRAHFGLTAAAPAAPAPHPHPAAAPEPAAPAAPAKALSGKWALLRARGRAEQPAAGHPAADHPVAEHPHPVASRPSAQRDTAQRDIAQRDIAIIGLAGRYPGADDLDAFWENLRTGTDSVTEVPRRRWDHSALYAPERGRPGTTYSRWGGFLDGVELFDPLFFNIPPVEAEFLDPQERLFLETSYQTIEDAGYAPDALAGKKVGVYAGVMFGLYQLLATDKHGGWLNGNSSYASVANRVSYFFDFHGPSMTVDTMCSSSLVAIHQACTAIRGGECELALAGGVNVMSHPAKYIQLGQGGFLSSDGRCRAFGEGGDGYVPGEGVGAVLLKPLHQALADGDHVHAVIKGSAVNAGGRTSGYSVPNPQAQAEVIGEALARADVDPRSVSYVEAHGTGTSLGDPIEITGLTKAYRRATQDQRFCAIGSVKSNIGHLESAAGIAALTKVILQMRHRQLVPSLHTTPLNPLIDFPETPFTVQRALQDWQAPVGPDGRALPRRAGISAFGAGGTNAHLVVEEPPAQPAPTDDARREHLFVLSAQQRDGLRAAAQRLLAHLDRQADPTPAARPAAEAPTALTPEAVREETRAAVAHALGLRPADVADDEPYADQGLGAYELVACHEELQERLGLSFPTEVLHEQPTVARTAAHLADLCGARQAPEPAARPAAAAPALSLADLAYTLQTGRAAMAERLAVRAGDLAELRQGLRAYLEGRPDAPGVWSGSTEGHDRRLHSLLRHDVTQKYTRQLLAEGRLDETAEMWVMGADADWAPLWQAQRRRRLPLPTYPFAREVHWVIPVGPGDPLVPATALAAASGGPVTVPATAPVPALPAAPRPAPAAAPVAAPLSGDELHALVLEDVRRRFSDVLKIPVGRLKAHATFEDYGVDSVRITQLNRALEAHYGPLPTSLLFTYKDLESLARHLATTSAARELGAPAVVATTPAPLPPAPAAPPAPVGAAPAGSGDIAIIGLSGRYPQAPTLAEFAANLAAGRDAITEIPAERWDHRDFPDVDCRWGGFLDDALAFDPGFFNLSPGAAAYMDPQERLFLQAVWHCLEDAGHTPESLADPEAGDRRGNVAVFAGVTFNEYGLYGAADLAAGKDVPIDSQLYSVANRVSYLLNLRGPSLVVDTACSSSLYAIHLACEALRHGEAEVAIAGGVNLSLHPSKYLTLGMFNFLSADGHCKSFGEGGNGYVPGEGVGAVLLKPLAQAEADGDHVYGVIKGTAVNHGGKTNGYTVPNPVAQAEVVRAALARAGVEPGGVSYLEAHGTGTSLGDSIEIEALATAFDGFPDDGRHCAIGSVKSNIGHLEAAAGISQVTKVLLQMREGRLFPSRLNSERLNPEIDFDRTPFRVQLEAEPWQPPQGQPRRAGVSSFGVGGVNVHLVLEEYTGRPRHAAATSGPHLVPLSARTPEALVRYAAALHAHLDGAAPDARPDLADVAYTLQTGRRPQRHRVAFSATDHADLAAQLKGFVADGRADAARERLDEAGRQWLDGADADFEAAWRGRPGRRVPLPGYPFERDTHWLYEGAVRVTATEPAAAPPAAADAEPGGVDHAFLGQLAEAFRGERLELMAGYLQHRVAGLLGFADGRLPETDRGFFELGMDSITSTQMHNLLERLFGQSLDLQLIFNYPTINDVAAYLLDLLDQAGGQPAGEQSPAAQAADDTDAPVWLFTRDWAETHANAARQAGGTVVLLDTGEKLRTALLGLPAGERPEHVVLVRPGERGFRAVGPDEFELDPLERDGYERLLAALAERDLTVDRIIHHWSAAGSDADSDRIEAGLRQGVYALTALSQAVLAKLPGQRVRLVYAYASRGGAAAPESQGIGGFVRAARMESPLLVYKTVEFTRANLSRARMAAALMAEFGHDDADVELRHSGARRWTRCFHPVPAGEIEAAKPRFGTGGVYLITGGPGGLAGLFARYLSEEHRARVVLVGRRAADAEKLAELASWGRDGGEAVYLRADIGDRQAVAELVAEVRGRFGPITGLIHSAGALRDGSLQNKRPEEMAEVFKAKVFGTRYLDEALRDEPLELFVMFSSLAAVLGNFGQSDYCFANSYLDAFAEYRAKRCERGERPGHTLSLNWSFWRTGGMETSETILTWMRNTLGTVVLEGPEGWQALRTGVGLDHPQVVTVKGDIAKITRMLGVPAREIEATLPVGAPTEEGAEPPAASVDQAPASTHLDGPDVLAGVDDPEGLDAASSDLDGMGEDDLVALLRKEIELSENEGLDVS</sequence>
<dbReference type="Pfam" id="PF08659">
    <property type="entry name" value="KR"/>
    <property type="match status" value="2"/>
</dbReference>
<dbReference type="Pfam" id="PF22336">
    <property type="entry name" value="RhiE-like_linker"/>
    <property type="match status" value="2"/>
</dbReference>
<dbReference type="InterPro" id="IPR018201">
    <property type="entry name" value="Ketoacyl_synth_AS"/>
</dbReference>
<dbReference type="Gene3D" id="1.10.1200.10">
    <property type="entry name" value="ACP-like"/>
    <property type="match status" value="3"/>
</dbReference>
<evidence type="ECO:0000256" key="5">
    <source>
        <dbReference type="ARBA" id="ARBA00022553"/>
    </source>
</evidence>
<evidence type="ECO:0000256" key="6">
    <source>
        <dbReference type="ARBA" id="ARBA00022679"/>
    </source>
</evidence>
<comment type="pathway">
    <text evidence="2">Antibiotic biosynthesis.</text>
</comment>
<dbReference type="InterPro" id="IPR013968">
    <property type="entry name" value="PKS_KR"/>
</dbReference>
<proteinExistence type="predicted"/>
<dbReference type="GO" id="GO:0005737">
    <property type="term" value="C:cytoplasm"/>
    <property type="evidence" value="ECO:0007669"/>
    <property type="project" value="UniProtKB-SubCell"/>
</dbReference>
<dbReference type="GO" id="GO:0004315">
    <property type="term" value="F:3-oxoacyl-[acyl-carrier-protein] synthase activity"/>
    <property type="evidence" value="ECO:0007669"/>
    <property type="project" value="InterPro"/>
</dbReference>
<dbReference type="InterPro" id="IPR054514">
    <property type="entry name" value="RhiE-like_linker"/>
</dbReference>
<evidence type="ECO:0000256" key="9">
    <source>
        <dbReference type="SAM" id="MobiDB-lite"/>
    </source>
</evidence>
<dbReference type="InterPro" id="IPR014031">
    <property type="entry name" value="Ketoacyl_synth_C"/>
</dbReference>
<feature type="domain" description="Ketosynthase family 3 (KS3)" evidence="11">
    <location>
        <begin position="664"/>
        <end position="1091"/>
    </location>
</feature>
<dbReference type="GO" id="GO:0031177">
    <property type="term" value="F:phosphopantetheine binding"/>
    <property type="evidence" value="ECO:0007669"/>
    <property type="project" value="InterPro"/>
</dbReference>
<dbReference type="GO" id="GO:0071770">
    <property type="term" value="P:DIM/DIP cell wall layer assembly"/>
    <property type="evidence" value="ECO:0007669"/>
    <property type="project" value="TreeGrafter"/>
</dbReference>
<dbReference type="SUPFAM" id="SSF53901">
    <property type="entry name" value="Thiolase-like"/>
    <property type="match status" value="2"/>
</dbReference>
<evidence type="ECO:0000256" key="1">
    <source>
        <dbReference type="ARBA" id="ARBA00004496"/>
    </source>
</evidence>
<dbReference type="PROSITE" id="PS50075">
    <property type="entry name" value="CARRIER"/>
    <property type="match status" value="2"/>
</dbReference>
<feature type="compositionally biased region" description="Low complexity" evidence="9">
    <location>
        <begin position="2730"/>
        <end position="2741"/>
    </location>
</feature>
<dbReference type="GO" id="GO:0033068">
    <property type="term" value="P:macrolide biosynthetic process"/>
    <property type="evidence" value="ECO:0007669"/>
    <property type="project" value="UniProtKB-ARBA"/>
</dbReference>
<dbReference type="CDD" id="cd00833">
    <property type="entry name" value="PKS"/>
    <property type="match status" value="2"/>
</dbReference>
<dbReference type="Proteomes" id="UP000509303">
    <property type="component" value="Chromosome"/>
</dbReference>
<dbReference type="PROSITE" id="PS52004">
    <property type="entry name" value="KS3_2"/>
    <property type="match status" value="2"/>
</dbReference>
<evidence type="ECO:0000313" key="12">
    <source>
        <dbReference type="EMBL" id="QKW48747.1"/>
    </source>
</evidence>
<evidence type="ECO:0000256" key="2">
    <source>
        <dbReference type="ARBA" id="ARBA00004792"/>
    </source>
</evidence>